<evidence type="ECO:0000313" key="2">
    <source>
        <dbReference type="Proteomes" id="UP000284403"/>
    </source>
</evidence>
<keyword evidence="1" id="KW-0808">Transferase</keyword>
<dbReference type="Proteomes" id="UP000284403">
    <property type="component" value="Unassembled WGS sequence"/>
</dbReference>
<keyword evidence="1" id="KW-0418">Kinase</keyword>
<protein>
    <submittedName>
        <fullName evidence="1">Protein kinase</fullName>
    </submittedName>
</protein>
<keyword evidence="2" id="KW-1185">Reference proteome</keyword>
<reference evidence="1 2" key="1">
    <citation type="journal article" date="2018" name="BMC Genomics">
        <title>Genomic comparison of Trypanosoma conorhini and Trypanosoma rangeli to Trypanosoma cruzi strains of high and low virulence.</title>
        <authorList>
            <person name="Bradwell K.R."/>
            <person name="Koparde V.N."/>
            <person name="Matveyev A.V."/>
            <person name="Serrano M.G."/>
            <person name="Alves J.M."/>
            <person name="Parikh H."/>
            <person name="Huang B."/>
            <person name="Lee V."/>
            <person name="Espinosa-Alvarez O."/>
            <person name="Ortiz P.A."/>
            <person name="Costa-Martins A.G."/>
            <person name="Teixeira M.M."/>
            <person name="Buck G.A."/>
        </authorList>
    </citation>
    <scope>NUCLEOTIDE SEQUENCE [LARGE SCALE GENOMIC DNA]</scope>
    <source>
        <strain evidence="1 2">025E</strain>
    </source>
</reference>
<dbReference type="GO" id="GO:0016301">
    <property type="term" value="F:kinase activity"/>
    <property type="evidence" value="ECO:0007669"/>
    <property type="project" value="UniProtKB-KW"/>
</dbReference>
<proteinExistence type="predicted"/>
<accession>A0A3R7KYY4</accession>
<name>A0A3R7KYY4_9TRYP</name>
<gene>
    <name evidence="1" type="ORF">Tco025E_05248</name>
</gene>
<organism evidence="1 2">
    <name type="scientific">Trypanosoma conorhini</name>
    <dbReference type="NCBI Taxonomy" id="83891"/>
    <lineage>
        <taxon>Eukaryota</taxon>
        <taxon>Discoba</taxon>
        <taxon>Euglenozoa</taxon>
        <taxon>Kinetoplastea</taxon>
        <taxon>Metakinetoplastina</taxon>
        <taxon>Trypanosomatida</taxon>
        <taxon>Trypanosomatidae</taxon>
        <taxon>Trypanosoma</taxon>
    </lineage>
</organism>
<dbReference type="RefSeq" id="XP_029227731.1">
    <property type="nucleotide sequence ID" value="XM_029372149.1"/>
</dbReference>
<comment type="caution">
    <text evidence="1">The sequence shown here is derived from an EMBL/GenBank/DDBJ whole genome shotgun (WGS) entry which is preliminary data.</text>
</comment>
<dbReference type="EMBL" id="MKKU01000301">
    <property type="protein sequence ID" value="RNF16208.1"/>
    <property type="molecule type" value="Genomic_DNA"/>
</dbReference>
<evidence type="ECO:0000313" key="1">
    <source>
        <dbReference type="EMBL" id="RNF16208.1"/>
    </source>
</evidence>
<dbReference type="GeneID" id="40318859"/>
<dbReference type="AlphaFoldDB" id="A0A3R7KYY4"/>
<sequence length="143" mass="14582">MICPSISPVALCFSPATSIKCPGGSLNTTSTAAAAALPTTVASQGKLLRWTPSSTGTLGNARTNVLFEMTALGGGACGTAGGGGACPTGPRVLFDDEFHPCHHDADSPLVRKTLFGSPQQSLVHRLNDSAETAEISIIVLEET</sequence>